<keyword evidence="1" id="KW-0812">Transmembrane</keyword>
<keyword evidence="3" id="KW-1185">Reference proteome</keyword>
<evidence type="ECO:0000313" key="3">
    <source>
        <dbReference type="Proteomes" id="UP001337723"/>
    </source>
</evidence>
<evidence type="ECO:0000313" key="2">
    <source>
        <dbReference type="EMBL" id="BDW84967.1"/>
    </source>
</evidence>
<dbReference type="Proteomes" id="UP001337723">
    <property type="component" value="Chromosome"/>
</dbReference>
<protein>
    <submittedName>
        <fullName evidence="2">Uncharacterized protein</fullName>
    </submittedName>
</protein>
<feature type="transmembrane region" description="Helical" evidence="1">
    <location>
        <begin position="47"/>
        <end position="70"/>
    </location>
</feature>
<dbReference type="EMBL" id="AP027266">
    <property type="protein sequence ID" value="BDW84967.1"/>
    <property type="molecule type" value="Genomic_DNA"/>
</dbReference>
<dbReference type="KEGG" id="rmai:MACH21_11440"/>
<accession>A0AA48H764</accession>
<proteinExistence type="predicted"/>
<dbReference type="AlphaFoldDB" id="A0AA48H764"/>
<reference evidence="2 3" key="1">
    <citation type="submission" date="2023-01" db="EMBL/GenBank/DDBJ databases">
        <title>Complete genome sequence of Roseicyclus marinus strain Dej080120_10.</title>
        <authorList>
            <person name="Ueki S."/>
            <person name="Maruyama F."/>
        </authorList>
    </citation>
    <scope>NUCLEOTIDE SEQUENCE [LARGE SCALE GENOMIC DNA]</scope>
    <source>
        <strain evidence="2 3">Dej080120_10</strain>
    </source>
</reference>
<name>A0AA48H764_9RHOB</name>
<organism evidence="2 3">
    <name type="scientific">Roseicyclus marinus</name>
    <dbReference type="NCBI Taxonomy" id="2161673"/>
    <lineage>
        <taxon>Bacteria</taxon>
        <taxon>Pseudomonadati</taxon>
        <taxon>Pseudomonadota</taxon>
        <taxon>Alphaproteobacteria</taxon>
        <taxon>Rhodobacterales</taxon>
        <taxon>Roseobacteraceae</taxon>
        <taxon>Roseicyclus</taxon>
    </lineage>
</organism>
<keyword evidence="1" id="KW-0472">Membrane</keyword>
<keyword evidence="1" id="KW-1133">Transmembrane helix</keyword>
<dbReference type="RefSeq" id="WP_338275309.1">
    <property type="nucleotide sequence ID" value="NZ_AP027266.1"/>
</dbReference>
<feature type="transmembrane region" description="Helical" evidence="1">
    <location>
        <begin position="6"/>
        <end position="27"/>
    </location>
</feature>
<gene>
    <name evidence="2" type="ORF">MACH21_11440</name>
</gene>
<sequence length="71" mass="7511">MPLLVYAGTAIALMGLLVLGWCIWAAIAAKRSGLPDADLRARLQRIVTINMGALLISVLGLMSVVMGIFLS</sequence>
<evidence type="ECO:0000256" key="1">
    <source>
        <dbReference type="SAM" id="Phobius"/>
    </source>
</evidence>